<feature type="domain" description="HTH lysR-type" evidence="5">
    <location>
        <begin position="18"/>
        <end position="75"/>
    </location>
</feature>
<dbReference type="Gene3D" id="3.40.190.290">
    <property type="match status" value="1"/>
</dbReference>
<dbReference type="Pfam" id="PF03466">
    <property type="entry name" value="LysR_substrate"/>
    <property type="match status" value="1"/>
</dbReference>
<name>A0ABQ1RVU9_9BURK</name>
<dbReference type="InterPro" id="IPR036390">
    <property type="entry name" value="WH_DNA-bd_sf"/>
</dbReference>
<evidence type="ECO:0000256" key="4">
    <source>
        <dbReference type="ARBA" id="ARBA00023163"/>
    </source>
</evidence>
<dbReference type="Pfam" id="PF00126">
    <property type="entry name" value="HTH_1"/>
    <property type="match status" value="1"/>
</dbReference>
<keyword evidence="3" id="KW-0238">DNA-binding</keyword>
<gene>
    <name evidence="6" type="primary">gstR</name>
    <name evidence="6" type="ORF">GCM10010985_44230</name>
</gene>
<dbReference type="InterPro" id="IPR000847">
    <property type="entry name" value="LysR_HTH_N"/>
</dbReference>
<evidence type="ECO:0000256" key="1">
    <source>
        <dbReference type="ARBA" id="ARBA00009437"/>
    </source>
</evidence>
<evidence type="ECO:0000313" key="7">
    <source>
        <dbReference type="Proteomes" id="UP000597138"/>
    </source>
</evidence>
<keyword evidence="7" id="KW-1185">Reference proteome</keyword>
<evidence type="ECO:0000256" key="2">
    <source>
        <dbReference type="ARBA" id="ARBA00023015"/>
    </source>
</evidence>
<dbReference type="Gene3D" id="1.10.10.10">
    <property type="entry name" value="Winged helix-like DNA-binding domain superfamily/Winged helix DNA-binding domain"/>
    <property type="match status" value="1"/>
</dbReference>
<sequence length="315" mass="34728">MPENARQLIRPLPASYMDRFQAMSTFVTVVETGGFASAARKLDVSPSVVSRVVTELEERLGVRLLTRTTRVVRLTDAGNGFFEDCRRILGEVDSAELAARGTHAAPRGVLSLTAPVLFGRLHVTPIVLDYLSRYPEADANCWFIDRVVNLVDEGIDVAVRIAQLPDSSLQAIPVGRVRRVLCASPGYLAKHGAPVHPDDLERHTIIASTGSSTPPEWRLHDGERQILVHTHPRFMTTTNDSAIDAALADFGIARLLSYQVAQHVSEGRLVIVLPEYQPPPLPIHLVHREGRHVTQKVRAFLDLAVATLRADDSLR</sequence>
<comment type="caution">
    <text evidence="6">The sequence shown here is derived from an EMBL/GenBank/DDBJ whole genome shotgun (WGS) entry which is preliminary data.</text>
</comment>
<dbReference type="InterPro" id="IPR058163">
    <property type="entry name" value="LysR-type_TF_proteobact-type"/>
</dbReference>
<dbReference type="PROSITE" id="PS50931">
    <property type="entry name" value="HTH_LYSR"/>
    <property type="match status" value="1"/>
</dbReference>
<dbReference type="Proteomes" id="UP000597138">
    <property type="component" value="Unassembled WGS sequence"/>
</dbReference>
<protein>
    <submittedName>
        <fullName evidence="6">LysR family transcriptional regulator</fullName>
    </submittedName>
</protein>
<dbReference type="PANTHER" id="PTHR30537:SF5">
    <property type="entry name" value="HTH-TYPE TRANSCRIPTIONAL ACTIVATOR TTDR-RELATED"/>
    <property type="match status" value="1"/>
</dbReference>
<keyword evidence="2" id="KW-0805">Transcription regulation</keyword>
<evidence type="ECO:0000259" key="5">
    <source>
        <dbReference type="PROSITE" id="PS50931"/>
    </source>
</evidence>
<evidence type="ECO:0000313" key="6">
    <source>
        <dbReference type="EMBL" id="GGD84814.1"/>
    </source>
</evidence>
<dbReference type="PANTHER" id="PTHR30537">
    <property type="entry name" value="HTH-TYPE TRANSCRIPTIONAL REGULATOR"/>
    <property type="match status" value="1"/>
</dbReference>
<dbReference type="SUPFAM" id="SSF53850">
    <property type="entry name" value="Periplasmic binding protein-like II"/>
    <property type="match status" value="1"/>
</dbReference>
<evidence type="ECO:0000256" key="3">
    <source>
        <dbReference type="ARBA" id="ARBA00023125"/>
    </source>
</evidence>
<dbReference type="InterPro" id="IPR005119">
    <property type="entry name" value="LysR_subst-bd"/>
</dbReference>
<reference evidence="7" key="1">
    <citation type="journal article" date="2019" name="Int. J. Syst. Evol. Microbiol.">
        <title>The Global Catalogue of Microorganisms (GCM) 10K type strain sequencing project: providing services to taxonomists for standard genome sequencing and annotation.</title>
        <authorList>
            <consortium name="The Broad Institute Genomics Platform"/>
            <consortium name="The Broad Institute Genome Sequencing Center for Infectious Disease"/>
            <person name="Wu L."/>
            <person name="Ma J."/>
        </authorList>
    </citation>
    <scope>NUCLEOTIDE SEQUENCE [LARGE SCALE GENOMIC DNA]</scope>
    <source>
        <strain evidence="7">CGMCC 1.11013</strain>
    </source>
</reference>
<proteinExistence type="inferred from homology"/>
<organism evidence="6 7">
    <name type="scientific">Caballeronia grimmiae</name>
    <dbReference type="NCBI Taxonomy" id="1071679"/>
    <lineage>
        <taxon>Bacteria</taxon>
        <taxon>Pseudomonadati</taxon>
        <taxon>Pseudomonadota</taxon>
        <taxon>Betaproteobacteria</taxon>
        <taxon>Burkholderiales</taxon>
        <taxon>Burkholderiaceae</taxon>
        <taxon>Caballeronia</taxon>
    </lineage>
</organism>
<comment type="similarity">
    <text evidence="1">Belongs to the LysR transcriptional regulatory family.</text>
</comment>
<dbReference type="CDD" id="cd08471">
    <property type="entry name" value="PBP2_CrgA_like_2"/>
    <property type="match status" value="1"/>
</dbReference>
<dbReference type="EMBL" id="BMEG01000008">
    <property type="protein sequence ID" value="GGD84814.1"/>
    <property type="molecule type" value="Genomic_DNA"/>
</dbReference>
<accession>A0ABQ1RVU9</accession>
<keyword evidence="4" id="KW-0804">Transcription</keyword>
<dbReference type="SUPFAM" id="SSF46785">
    <property type="entry name" value="Winged helix' DNA-binding domain"/>
    <property type="match status" value="1"/>
</dbReference>
<dbReference type="InterPro" id="IPR036388">
    <property type="entry name" value="WH-like_DNA-bd_sf"/>
</dbReference>